<dbReference type="RefSeq" id="WP_193123937.1">
    <property type="nucleotide sequence ID" value="NZ_JADBGI010000023.1"/>
</dbReference>
<evidence type="ECO:0000313" key="1">
    <source>
        <dbReference type="EMBL" id="MBE3001340.1"/>
    </source>
</evidence>
<gene>
    <name evidence="1" type="ORF">IDM40_21980</name>
</gene>
<protein>
    <submittedName>
        <fullName evidence="1">Uncharacterized protein</fullName>
    </submittedName>
</protein>
<proteinExistence type="predicted"/>
<reference evidence="1 2" key="1">
    <citation type="submission" date="2020-09" db="EMBL/GenBank/DDBJ databases">
        <title>Diversity and distribution of actinomycetes associated with coral in the coast of Hainan.</title>
        <authorList>
            <person name="Li F."/>
        </authorList>
    </citation>
    <scope>NUCLEOTIDE SEQUENCE [LARGE SCALE GENOMIC DNA]</scope>
    <source>
        <strain evidence="1 2">HNM0947</strain>
    </source>
</reference>
<dbReference type="InterPro" id="IPR045732">
    <property type="entry name" value="DUF6086"/>
</dbReference>
<sequence length="115" mass="12251">MSKFFDVDGRTVWSPASGRAERFMERVAMLERELGVPSGIAPVLADEHDIDGAVFGAFVAAMLAREGPGETGEGTGDTAAVLLVLAERAGLDAGAAAWDPRWFERARAASRCMPR</sequence>
<evidence type="ECO:0000313" key="2">
    <source>
        <dbReference type="Proteomes" id="UP000806528"/>
    </source>
</evidence>
<accession>A0ABR9PC86</accession>
<dbReference type="Pfam" id="PF19564">
    <property type="entry name" value="DUF6086"/>
    <property type="match status" value="1"/>
</dbReference>
<organism evidence="1 2">
    <name type="scientific">Nocardiopsis coralli</name>
    <dbReference type="NCBI Taxonomy" id="2772213"/>
    <lineage>
        <taxon>Bacteria</taxon>
        <taxon>Bacillati</taxon>
        <taxon>Actinomycetota</taxon>
        <taxon>Actinomycetes</taxon>
        <taxon>Streptosporangiales</taxon>
        <taxon>Nocardiopsidaceae</taxon>
        <taxon>Nocardiopsis</taxon>
    </lineage>
</organism>
<dbReference type="Proteomes" id="UP000806528">
    <property type="component" value="Unassembled WGS sequence"/>
</dbReference>
<name>A0ABR9PC86_9ACTN</name>
<comment type="caution">
    <text evidence="1">The sequence shown here is derived from an EMBL/GenBank/DDBJ whole genome shotgun (WGS) entry which is preliminary data.</text>
</comment>
<dbReference type="EMBL" id="JADBGI010000023">
    <property type="protein sequence ID" value="MBE3001340.1"/>
    <property type="molecule type" value="Genomic_DNA"/>
</dbReference>
<keyword evidence="2" id="KW-1185">Reference proteome</keyword>